<reference evidence="2" key="1">
    <citation type="journal article" date="2020" name="Stud. Mycol.">
        <title>101 Dothideomycetes genomes: a test case for predicting lifestyles and emergence of pathogens.</title>
        <authorList>
            <person name="Haridas S."/>
            <person name="Albert R."/>
            <person name="Binder M."/>
            <person name="Bloem J."/>
            <person name="Labutti K."/>
            <person name="Salamov A."/>
            <person name="Andreopoulos B."/>
            <person name="Baker S."/>
            <person name="Barry K."/>
            <person name="Bills G."/>
            <person name="Bluhm B."/>
            <person name="Cannon C."/>
            <person name="Castanera R."/>
            <person name="Culley D."/>
            <person name="Daum C."/>
            <person name="Ezra D."/>
            <person name="Gonzalez J."/>
            <person name="Henrissat B."/>
            <person name="Kuo A."/>
            <person name="Liang C."/>
            <person name="Lipzen A."/>
            <person name="Lutzoni F."/>
            <person name="Magnuson J."/>
            <person name="Mondo S."/>
            <person name="Nolan M."/>
            <person name="Ohm R."/>
            <person name="Pangilinan J."/>
            <person name="Park H.-J."/>
            <person name="Ramirez L."/>
            <person name="Alfaro M."/>
            <person name="Sun H."/>
            <person name="Tritt A."/>
            <person name="Yoshinaga Y."/>
            <person name="Zwiers L.-H."/>
            <person name="Turgeon B."/>
            <person name="Goodwin S."/>
            <person name="Spatafora J."/>
            <person name="Crous P."/>
            <person name="Grigoriev I."/>
        </authorList>
    </citation>
    <scope>NUCLEOTIDE SEQUENCE</scope>
    <source>
        <strain evidence="2">CBS 480.64</strain>
    </source>
</reference>
<feature type="compositionally biased region" description="Polar residues" evidence="1">
    <location>
        <begin position="91"/>
        <end position="101"/>
    </location>
</feature>
<organism evidence="2 3">
    <name type="scientific">Piedraia hortae CBS 480.64</name>
    <dbReference type="NCBI Taxonomy" id="1314780"/>
    <lineage>
        <taxon>Eukaryota</taxon>
        <taxon>Fungi</taxon>
        <taxon>Dikarya</taxon>
        <taxon>Ascomycota</taxon>
        <taxon>Pezizomycotina</taxon>
        <taxon>Dothideomycetes</taxon>
        <taxon>Dothideomycetidae</taxon>
        <taxon>Capnodiales</taxon>
        <taxon>Piedraiaceae</taxon>
        <taxon>Piedraia</taxon>
    </lineage>
</organism>
<dbReference type="AlphaFoldDB" id="A0A6A7BRN9"/>
<keyword evidence="3" id="KW-1185">Reference proteome</keyword>
<dbReference type="Proteomes" id="UP000799421">
    <property type="component" value="Unassembled WGS sequence"/>
</dbReference>
<evidence type="ECO:0000256" key="1">
    <source>
        <dbReference type="SAM" id="MobiDB-lite"/>
    </source>
</evidence>
<dbReference type="EMBL" id="MU006024">
    <property type="protein sequence ID" value="KAF2857890.1"/>
    <property type="molecule type" value="Genomic_DNA"/>
</dbReference>
<gene>
    <name evidence="2" type="ORF">K470DRAFT_266491</name>
</gene>
<feature type="region of interest" description="Disordered" evidence="1">
    <location>
        <begin position="1"/>
        <end position="164"/>
    </location>
</feature>
<evidence type="ECO:0000313" key="3">
    <source>
        <dbReference type="Proteomes" id="UP000799421"/>
    </source>
</evidence>
<accession>A0A6A7BRN9</accession>
<evidence type="ECO:0000313" key="2">
    <source>
        <dbReference type="EMBL" id="KAF2857890.1"/>
    </source>
</evidence>
<feature type="compositionally biased region" description="Basic and acidic residues" evidence="1">
    <location>
        <begin position="36"/>
        <end position="48"/>
    </location>
</feature>
<proteinExistence type="predicted"/>
<feature type="compositionally biased region" description="Polar residues" evidence="1">
    <location>
        <begin position="154"/>
        <end position="164"/>
    </location>
</feature>
<name>A0A6A7BRN9_9PEZI</name>
<sequence length="164" mass="17202">MTTLHGNTNNPPPRPGTTKPADGKPLGEEPPGGKPSGEKPAGRRDGESSLKIPYRHVPHDTTVSASATKFDEESANSPPSHVKNDMITWPGSLSGNVNSPPMSVGSFPERPEDDSHEGKEKAAQGDVKSGGPKGLYTTPRQGESVSKKLDRGISSANPSVPETM</sequence>
<protein>
    <submittedName>
        <fullName evidence="2">Uncharacterized protein</fullName>
    </submittedName>
</protein>